<dbReference type="AlphaFoldDB" id="Q1N2H4"/>
<feature type="domain" description="DUF4124" evidence="3">
    <location>
        <begin position="14"/>
        <end position="45"/>
    </location>
</feature>
<dbReference type="STRING" id="207949.RED65_16386"/>
<dbReference type="HOGENOM" id="CLU_110739_1_1_6"/>
<dbReference type="InterPro" id="IPR025392">
    <property type="entry name" value="DUF4124"/>
</dbReference>
<feature type="region of interest" description="Disordered" evidence="1">
    <location>
        <begin position="53"/>
        <end position="75"/>
    </location>
</feature>
<comment type="caution">
    <text evidence="4">The sequence shown here is derived from an EMBL/GenBank/DDBJ whole genome shotgun (WGS) entry which is preliminary data.</text>
</comment>
<evidence type="ECO:0000259" key="3">
    <source>
        <dbReference type="Pfam" id="PF13511"/>
    </source>
</evidence>
<feature type="compositionally biased region" description="Basic and acidic residues" evidence="1">
    <location>
        <begin position="62"/>
        <end position="73"/>
    </location>
</feature>
<name>Q1N2H4_9GAMM</name>
<feature type="signal peptide" evidence="2">
    <location>
        <begin position="1"/>
        <end position="20"/>
    </location>
</feature>
<evidence type="ECO:0000313" key="5">
    <source>
        <dbReference type="Proteomes" id="UP000004263"/>
    </source>
</evidence>
<reference evidence="4 5" key="1">
    <citation type="submission" date="2006-03" db="EMBL/GenBank/DDBJ databases">
        <authorList>
            <person name="Pinhassi J."/>
            <person name="Pedros-Alio C."/>
            <person name="Ferriera S."/>
            <person name="Johnson J."/>
            <person name="Kravitz S."/>
            <person name="Halpern A."/>
            <person name="Remington K."/>
            <person name="Beeson K."/>
            <person name="Tran B."/>
            <person name="Rogers Y.-H."/>
            <person name="Friedman R."/>
            <person name="Venter J.C."/>
        </authorList>
    </citation>
    <scope>NUCLEOTIDE SEQUENCE [LARGE SCALE GENOMIC DNA]</scope>
    <source>
        <strain evidence="4 5">RED65</strain>
    </source>
</reference>
<evidence type="ECO:0000256" key="1">
    <source>
        <dbReference type="SAM" id="MobiDB-lite"/>
    </source>
</evidence>
<keyword evidence="5" id="KW-1185">Reference proteome</keyword>
<feature type="chain" id="PRO_5004194515" description="DUF4124 domain-containing protein" evidence="2">
    <location>
        <begin position="21"/>
        <end position="181"/>
    </location>
</feature>
<proteinExistence type="predicted"/>
<dbReference type="EMBL" id="AAQH01000007">
    <property type="protein sequence ID" value="EAT12433.1"/>
    <property type="molecule type" value="Genomic_DNA"/>
</dbReference>
<evidence type="ECO:0000313" key="4">
    <source>
        <dbReference type="EMBL" id="EAT12433.1"/>
    </source>
</evidence>
<dbReference type="OrthoDB" id="6366673at2"/>
<gene>
    <name evidence="4" type="ORF">RED65_16386</name>
</gene>
<sequence length="181" mass="20521">MPLQLLLILLISLCTITVQAQVYTWINEEGVRVYGDKPPEQAQEAALPQLQEFSSPKKANKKGNENKVDENANKQETSFNYRRLEIITPKEDEMITSGAAGNVAIQLHVEPNLRPGHEVTLYLNSQPVSTEASLQFQLENLRRGSHLLKAEIKHQGTRLISSPKRRIHVQRPSILNRPRTQ</sequence>
<organism evidence="4 5">
    <name type="scientific">Bermanella marisrubri</name>
    <dbReference type="NCBI Taxonomy" id="207949"/>
    <lineage>
        <taxon>Bacteria</taxon>
        <taxon>Pseudomonadati</taxon>
        <taxon>Pseudomonadota</taxon>
        <taxon>Gammaproteobacteria</taxon>
        <taxon>Oceanospirillales</taxon>
        <taxon>Oceanospirillaceae</taxon>
        <taxon>Bermanella</taxon>
    </lineage>
</organism>
<accession>Q1N2H4</accession>
<protein>
    <recommendedName>
        <fullName evidence="3">DUF4124 domain-containing protein</fullName>
    </recommendedName>
</protein>
<keyword evidence="2" id="KW-0732">Signal</keyword>
<evidence type="ECO:0000256" key="2">
    <source>
        <dbReference type="SAM" id="SignalP"/>
    </source>
</evidence>
<dbReference type="Pfam" id="PF13511">
    <property type="entry name" value="DUF4124"/>
    <property type="match status" value="1"/>
</dbReference>
<dbReference type="RefSeq" id="WP_007018242.1">
    <property type="nucleotide sequence ID" value="NZ_CH724116.1"/>
</dbReference>
<dbReference type="Proteomes" id="UP000004263">
    <property type="component" value="Unassembled WGS sequence"/>
</dbReference>